<evidence type="ECO:0000313" key="1">
    <source>
        <dbReference type="EMBL" id="GAG76600.1"/>
    </source>
</evidence>
<comment type="caution">
    <text evidence="1">The sequence shown here is derived from an EMBL/GenBank/DDBJ whole genome shotgun (WGS) entry which is preliminary data.</text>
</comment>
<sequence>MYFQDYSQEQQEAIFNQVINDMKEKYPDYKEQAEDCDISVDDWLLDTADNYINCNNRPNEWQGYLI</sequence>
<protein>
    <submittedName>
        <fullName evidence="1">Uncharacterized protein</fullName>
    </submittedName>
</protein>
<accession>X1A3F1</accession>
<dbReference type="EMBL" id="BART01016011">
    <property type="protein sequence ID" value="GAG76600.1"/>
    <property type="molecule type" value="Genomic_DNA"/>
</dbReference>
<proteinExistence type="predicted"/>
<dbReference type="AlphaFoldDB" id="X1A3F1"/>
<organism evidence="1">
    <name type="scientific">marine sediment metagenome</name>
    <dbReference type="NCBI Taxonomy" id="412755"/>
    <lineage>
        <taxon>unclassified sequences</taxon>
        <taxon>metagenomes</taxon>
        <taxon>ecological metagenomes</taxon>
    </lineage>
</organism>
<name>X1A3F1_9ZZZZ</name>
<gene>
    <name evidence="1" type="ORF">S01H4_30933</name>
</gene>
<reference evidence="1" key="1">
    <citation type="journal article" date="2014" name="Front. Microbiol.">
        <title>High frequency of phylogenetically diverse reductive dehalogenase-homologous genes in deep subseafloor sedimentary metagenomes.</title>
        <authorList>
            <person name="Kawai M."/>
            <person name="Futagami T."/>
            <person name="Toyoda A."/>
            <person name="Takaki Y."/>
            <person name="Nishi S."/>
            <person name="Hori S."/>
            <person name="Arai W."/>
            <person name="Tsubouchi T."/>
            <person name="Morono Y."/>
            <person name="Uchiyama I."/>
            <person name="Ito T."/>
            <person name="Fujiyama A."/>
            <person name="Inagaki F."/>
            <person name="Takami H."/>
        </authorList>
    </citation>
    <scope>NUCLEOTIDE SEQUENCE</scope>
    <source>
        <strain evidence="1">Expedition CK06-06</strain>
    </source>
</reference>